<evidence type="ECO:0000313" key="1">
    <source>
        <dbReference type="EMBL" id="EDO59671.1"/>
    </source>
</evidence>
<proteinExistence type="predicted"/>
<protein>
    <submittedName>
        <fullName evidence="1">Uncharacterized protein</fullName>
    </submittedName>
</protein>
<name>A7VYP3_9FIRM</name>
<gene>
    <name evidence="2" type="ORF">CH238_04120</name>
    <name evidence="1" type="ORF">CLOLEP_03721</name>
</gene>
<comment type="caution">
    <text evidence="1">The sequence shown here is derived from an EMBL/GenBank/DDBJ whole genome shotgun (WGS) entry which is preliminary data.</text>
</comment>
<dbReference type="AlphaFoldDB" id="A7VYP3"/>
<dbReference type="OrthoDB" id="1653472at2"/>
<evidence type="ECO:0000313" key="2">
    <source>
        <dbReference type="EMBL" id="PEQ25228.1"/>
    </source>
</evidence>
<dbReference type="Proteomes" id="UP000220611">
    <property type="component" value="Unassembled WGS sequence"/>
</dbReference>
<dbReference type="HOGENOM" id="CLU_2681191_0_0_9"/>
<reference evidence="2 4" key="3">
    <citation type="submission" date="2017-07" db="EMBL/GenBank/DDBJ databases">
        <title>Prevalence of linear plasmids in Cutibacterium (Propionibacterium) acnes isolates obtained from prostatic tissue.</title>
        <authorList>
            <person name="Davidsson S."/>
            <person name="Carlsson J."/>
            <person name="Molling P."/>
            <person name="Andren O."/>
            <person name="Andersson S.-O."/>
            <person name="Brzuszkiewicz E."/>
            <person name="Poehlein A."/>
            <person name="Al-Zeer M."/>
            <person name="Brinkmann V."/>
            <person name="Scavenius C."/>
            <person name="Nazipi S."/>
            <person name="Soderquist B."/>
            <person name="Bruggemann H."/>
        </authorList>
    </citation>
    <scope>NUCLEOTIDE SEQUENCE [LARGE SCALE GENOMIC DNA]</scope>
    <source>
        <strain evidence="2 4">DSM 753</strain>
    </source>
</reference>
<reference evidence="1 3" key="2">
    <citation type="submission" date="2007-08" db="EMBL/GenBank/DDBJ databases">
        <authorList>
            <person name="Fulton L."/>
            <person name="Clifton S."/>
            <person name="Fulton B."/>
            <person name="Xu J."/>
            <person name="Minx P."/>
            <person name="Pepin K.H."/>
            <person name="Johnson M."/>
            <person name="Thiruvilangam P."/>
            <person name="Bhonagiri V."/>
            <person name="Nash W.E."/>
            <person name="Wang C."/>
            <person name="Mardis E.R."/>
            <person name="Wilson R.K."/>
        </authorList>
    </citation>
    <scope>NUCLEOTIDE SEQUENCE [LARGE SCALE GENOMIC DNA]</scope>
    <source>
        <strain evidence="1 3">DSM 753</strain>
    </source>
</reference>
<sequence length="74" mass="8779">MSGRLLEKLAKEEHCFISDLNRACDYEEIIRYLKGLDLSQYSLEECSYAFSYIFQETLLFNSYEQVDDFLSSKQ</sequence>
<dbReference type="EMBL" id="NOXF01000002">
    <property type="protein sequence ID" value="PEQ25228.1"/>
    <property type="molecule type" value="Genomic_DNA"/>
</dbReference>
<reference evidence="1 3" key="1">
    <citation type="submission" date="2007-08" db="EMBL/GenBank/DDBJ databases">
        <title>Draft genome sequence of Clostridium leptum (DSM 753).</title>
        <authorList>
            <person name="Sudarsanam P."/>
            <person name="Ley R."/>
            <person name="Guruge J."/>
            <person name="Turnbaugh P.J."/>
            <person name="Mahowald M."/>
            <person name="Liep D."/>
            <person name="Gordon J."/>
        </authorList>
    </citation>
    <scope>NUCLEOTIDE SEQUENCE [LARGE SCALE GENOMIC DNA]</scope>
    <source>
        <strain evidence="1 3">DSM 753</strain>
    </source>
</reference>
<evidence type="ECO:0000313" key="3">
    <source>
        <dbReference type="Proteomes" id="UP000003490"/>
    </source>
</evidence>
<keyword evidence="4" id="KW-1185">Reference proteome</keyword>
<evidence type="ECO:0000313" key="4">
    <source>
        <dbReference type="Proteomes" id="UP000220611"/>
    </source>
</evidence>
<accession>A7VYP3</accession>
<dbReference type="EMBL" id="ABCB02000021">
    <property type="protein sequence ID" value="EDO59671.1"/>
    <property type="molecule type" value="Genomic_DNA"/>
</dbReference>
<dbReference type="Proteomes" id="UP000003490">
    <property type="component" value="Unassembled WGS sequence"/>
</dbReference>
<organism evidence="1 3">
    <name type="scientific">[Clostridium] leptum DSM 753</name>
    <dbReference type="NCBI Taxonomy" id="428125"/>
    <lineage>
        <taxon>Bacteria</taxon>
        <taxon>Bacillati</taxon>
        <taxon>Bacillota</taxon>
        <taxon>Clostridia</taxon>
        <taxon>Eubacteriales</taxon>
        <taxon>Oscillospiraceae</taxon>
        <taxon>Oscillospiraceae incertae sedis</taxon>
    </lineage>
</organism>